<dbReference type="GO" id="GO:0032357">
    <property type="term" value="F:oxidized purine DNA binding"/>
    <property type="evidence" value="ECO:0007669"/>
    <property type="project" value="TreeGrafter"/>
</dbReference>
<evidence type="ECO:0000256" key="8">
    <source>
        <dbReference type="ARBA" id="ARBA00022763"/>
    </source>
</evidence>
<dbReference type="SMART" id="SM00478">
    <property type="entry name" value="ENDO3c"/>
    <property type="match status" value="1"/>
</dbReference>
<sequence length="361" mass="41079">MKYDYSPTIDFLLDWYEQNARILPWRENPKPYYVWISEIMLQQTRVEAVKAYFERFIKVLPDSKALAEVEEEKLLKLWEGLGYYNRARNLQKAAGILVSDYGGELPGDYGELLKLPGIGSYTAGAIASIAFHIAEPAVDGNVLRVMMRVSGSFDDITEMKVKKQLEEDLRAVLPKDRPGDFNQAVMELGATVCIPVGKPLCEKCPLMHLCQAFKNRTENRIPVKKEKKPRQVQERTILILEMGGRYAICKREKKGLLAGMMEFPGVPGKLTPLMAEEYLQDLGYGAEELIPLGEAKHIFSHVEWHMTGYLVHLREGVAEAAGCYKTGNEENRASLVWALKSEIEERYSLPSAFDFYRKFVI</sequence>
<keyword evidence="6" id="KW-0004">4Fe-4S</keyword>
<dbReference type="InterPro" id="IPR003265">
    <property type="entry name" value="HhH-GPD_domain"/>
</dbReference>
<dbReference type="CDD" id="cd00056">
    <property type="entry name" value="ENDO3c"/>
    <property type="match status" value="1"/>
</dbReference>
<dbReference type="InterPro" id="IPR011257">
    <property type="entry name" value="DNA_glycosylase"/>
</dbReference>
<evidence type="ECO:0000313" key="17">
    <source>
        <dbReference type="Proteomes" id="UP000184386"/>
    </source>
</evidence>
<dbReference type="InterPro" id="IPR023170">
    <property type="entry name" value="HhH_base_excis_C"/>
</dbReference>
<dbReference type="GO" id="GO:0006284">
    <property type="term" value="P:base-excision repair"/>
    <property type="evidence" value="ECO:0007669"/>
    <property type="project" value="UniProtKB-UniRule"/>
</dbReference>
<dbReference type="GO" id="GO:0034039">
    <property type="term" value="F:8-oxo-7,8-dihydroguanine DNA N-glycosylase activity"/>
    <property type="evidence" value="ECO:0007669"/>
    <property type="project" value="TreeGrafter"/>
</dbReference>
<keyword evidence="11" id="KW-0411">Iron-sulfur</keyword>
<dbReference type="InterPro" id="IPR005760">
    <property type="entry name" value="A/G_AdeGlyc_MutY"/>
</dbReference>
<reference evidence="16 17" key="1">
    <citation type="submission" date="2016-11" db="EMBL/GenBank/DDBJ databases">
        <authorList>
            <person name="Jaros S."/>
            <person name="Januszkiewicz K."/>
            <person name="Wedrychowicz H."/>
        </authorList>
    </citation>
    <scope>NUCLEOTIDE SEQUENCE [LARGE SCALE GENOMIC DNA]</scope>
    <source>
        <strain evidence="16 17">DSM 15929</strain>
    </source>
</reference>
<dbReference type="InterPro" id="IPR000445">
    <property type="entry name" value="HhH_motif"/>
</dbReference>
<organism evidence="16 17">
    <name type="scientific">Anaerocolumna jejuensis DSM 15929</name>
    <dbReference type="NCBI Taxonomy" id="1121322"/>
    <lineage>
        <taxon>Bacteria</taxon>
        <taxon>Bacillati</taxon>
        <taxon>Bacillota</taxon>
        <taxon>Clostridia</taxon>
        <taxon>Lachnospirales</taxon>
        <taxon>Lachnospiraceae</taxon>
        <taxon>Anaerocolumna</taxon>
    </lineage>
</organism>
<proteinExistence type="inferred from homology"/>
<evidence type="ECO:0000256" key="7">
    <source>
        <dbReference type="ARBA" id="ARBA00022723"/>
    </source>
</evidence>
<dbReference type="SUPFAM" id="SSF48150">
    <property type="entry name" value="DNA-glycosylase"/>
    <property type="match status" value="1"/>
</dbReference>
<comment type="function">
    <text evidence="2">Adenine glycosylase active on G-A mispairs. MutY also corrects error-prone DNA synthesis past GO lesions which are due to the oxidatively damaged form of guanine: 7,8-dihydro-8-oxoguanine (8-oxo-dGTP).</text>
</comment>
<dbReference type="GO" id="GO:0000701">
    <property type="term" value="F:purine-specific mismatch base pair DNA N-glycosylase activity"/>
    <property type="evidence" value="ECO:0007669"/>
    <property type="project" value="UniProtKB-EC"/>
</dbReference>
<dbReference type="EC" id="3.2.2.31" evidence="4 14"/>
<dbReference type="GO" id="GO:0046872">
    <property type="term" value="F:metal ion binding"/>
    <property type="evidence" value="ECO:0007669"/>
    <property type="project" value="UniProtKB-UniRule"/>
</dbReference>
<accession>A0A1M6MHY0</accession>
<dbReference type="GO" id="GO:0035485">
    <property type="term" value="F:adenine/guanine mispair binding"/>
    <property type="evidence" value="ECO:0007669"/>
    <property type="project" value="TreeGrafter"/>
</dbReference>
<evidence type="ECO:0000256" key="3">
    <source>
        <dbReference type="ARBA" id="ARBA00008343"/>
    </source>
</evidence>
<dbReference type="STRING" id="1121322.SAMN02745136_01018"/>
<dbReference type="Gene3D" id="1.10.1670.10">
    <property type="entry name" value="Helix-hairpin-Helix base-excision DNA repair enzymes (C-terminal)"/>
    <property type="match status" value="1"/>
</dbReference>
<dbReference type="RefSeq" id="WP_073273531.1">
    <property type="nucleotide sequence ID" value="NZ_FRAC01000007.1"/>
</dbReference>
<keyword evidence="7" id="KW-0479">Metal-binding</keyword>
<keyword evidence="17" id="KW-1185">Reference proteome</keyword>
<dbReference type="PANTHER" id="PTHR42944">
    <property type="entry name" value="ADENINE DNA GLYCOSYLASE"/>
    <property type="match status" value="1"/>
</dbReference>
<dbReference type="NCBIfam" id="TIGR01084">
    <property type="entry name" value="mutY"/>
    <property type="match status" value="1"/>
</dbReference>
<evidence type="ECO:0000256" key="2">
    <source>
        <dbReference type="ARBA" id="ARBA00002933"/>
    </source>
</evidence>
<comment type="catalytic activity">
    <reaction evidence="1 14">
        <text>Hydrolyzes free adenine bases from 7,8-dihydro-8-oxoguanine:adenine mismatched double-stranded DNA, leaving an apurinic site.</text>
        <dbReference type="EC" id="3.2.2.31"/>
    </reaction>
</comment>
<dbReference type="SUPFAM" id="SSF55811">
    <property type="entry name" value="Nudix"/>
    <property type="match status" value="1"/>
</dbReference>
<dbReference type="InterPro" id="IPR015797">
    <property type="entry name" value="NUDIX_hydrolase-like_dom_sf"/>
</dbReference>
<evidence type="ECO:0000256" key="4">
    <source>
        <dbReference type="ARBA" id="ARBA00012045"/>
    </source>
</evidence>
<keyword evidence="8 14" id="KW-0227">DNA damage</keyword>
<evidence type="ECO:0000256" key="6">
    <source>
        <dbReference type="ARBA" id="ARBA00022485"/>
    </source>
</evidence>
<evidence type="ECO:0000256" key="11">
    <source>
        <dbReference type="ARBA" id="ARBA00023014"/>
    </source>
</evidence>
<dbReference type="GO" id="GO:0006298">
    <property type="term" value="P:mismatch repair"/>
    <property type="evidence" value="ECO:0007669"/>
    <property type="project" value="TreeGrafter"/>
</dbReference>
<dbReference type="OrthoDB" id="9802365at2"/>
<comment type="cofactor">
    <cofactor evidence="14">
        <name>[4Fe-4S] cluster</name>
        <dbReference type="ChEBI" id="CHEBI:49883"/>
    </cofactor>
    <text evidence="14">Binds 1 [4Fe-4S] cluster.</text>
</comment>
<keyword evidence="13 14" id="KW-0326">Glycosidase</keyword>
<keyword evidence="10 14" id="KW-0408">Iron</keyword>
<evidence type="ECO:0000256" key="1">
    <source>
        <dbReference type="ARBA" id="ARBA00000843"/>
    </source>
</evidence>
<dbReference type="FunFam" id="1.10.340.30:FF:000002">
    <property type="entry name" value="Adenine DNA glycosylase"/>
    <property type="match status" value="1"/>
</dbReference>
<evidence type="ECO:0000256" key="12">
    <source>
        <dbReference type="ARBA" id="ARBA00023204"/>
    </source>
</evidence>
<comment type="similarity">
    <text evidence="3 14">Belongs to the Nth/MutY family.</text>
</comment>
<dbReference type="InterPro" id="IPR029119">
    <property type="entry name" value="MutY_C"/>
</dbReference>
<protein>
    <recommendedName>
        <fullName evidence="5 14">Adenine DNA glycosylase</fullName>
        <ecNumber evidence="4 14">3.2.2.31</ecNumber>
    </recommendedName>
</protein>
<dbReference type="Gene3D" id="1.10.340.30">
    <property type="entry name" value="Hypothetical protein, domain 2"/>
    <property type="match status" value="1"/>
</dbReference>
<dbReference type="Proteomes" id="UP000184386">
    <property type="component" value="Unassembled WGS sequence"/>
</dbReference>
<dbReference type="AlphaFoldDB" id="A0A1M6MHY0"/>
<dbReference type="InterPro" id="IPR004036">
    <property type="entry name" value="Endonuclease-III-like_CS2"/>
</dbReference>
<dbReference type="Gene3D" id="3.90.79.10">
    <property type="entry name" value="Nucleoside Triphosphate Pyrophosphohydrolase"/>
    <property type="match status" value="1"/>
</dbReference>
<evidence type="ECO:0000259" key="15">
    <source>
        <dbReference type="SMART" id="SM00478"/>
    </source>
</evidence>
<dbReference type="EMBL" id="FRAC01000007">
    <property type="protein sequence ID" value="SHJ83085.1"/>
    <property type="molecule type" value="Genomic_DNA"/>
</dbReference>
<gene>
    <name evidence="16" type="ORF">SAMN02745136_01018</name>
</gene>
<evidence type="ECO:0000256" key="10">
    <source>
        <dbReference type="ARBA" id="ARBA00023004"/>
    </source>
</evidence>
<dbReference type="PROSITE" id="PS01155">
    <property type="entry name" value="ENDONUCLEASE_III_2"/>
    <property type="match status" value="1"/>
</dbReference>
<evidence type="ECO:0000256" key="13">
    <source>
        <dbReference type="ARBA" id="ARBA00023295"/>
    </source>
</evidence>
<dbReference type="CDD" id="cd03431">
    <property type="entry name" value="NUDIX_DNA_Glycosylase_C-MutY"/>
    <property type="match status" value="1"/>
</dbReference>
<evidence type="ECO:0000256" key="5">
    <source>
        <dbReference type="ARBA" id="ARBA00022023"/>
    </source>
</evidence>
<keyword evidence="9" id="KW-0378">Hydrolase</keyword>
<evidence type="ECO:0000256" key="14">
    <source>
        <dbReference type="RuleBase" id="RU365096"/>
    </source>
</evidence>
<dbReference type="Pfam" id="PF00633">
    <property type="entry name" value="HHH"/>
    <property type="match status" value="1"/>
</dbReference>
<name>A0A1M6MHY0_9FIRM</name>
<evidence type="ECO:0000256" key="9">
    <source>
        <dbReference type="ARBA" id="ARBA00022801"/>
    </source>
</evidence>
<dbReference type="GO" id="GO:0051539">
    <property type="term" value="F:4 iron, 4 sulfur cluster binding"/>
    <property type="evidence" value="ECO:0007669"/>
    <property type="project" value="UniProtKB-UniRule"/>
</dbReference>
<feature type="domain" description="HhH-GPD" evidence="15">
    <location>
        <begin position="40"/>
        <end position="191"/>
    </location>
</feature>
<evidence type="ECO:0000313" key="16">
    <source>
        <dbReference type="EMBL" id="SHJ83085.1"/>
    </source>
</evidence>
<dbReference type="Pfam" id="PF00730">
    <property type="entry name" value="HhH-GPD"/>
    <property type="match status" value="1"/>
</dbReference>
<dbReference type="Pfam" id="PF14815">
    <property type="entry name" value="NUDIX_4"/>
    <property type="match status" value="1"/>
</dbReference>
<dbReference type="PANTHER" id="PTHR42944:SF1">
    <property type="entry name" value="ADENINE DNA GLYCOSYLASE"/>
    <property type="match status" value="1"/>
</dbReference>
<dbReference type="InterPro" id="IPR044298">
    <property type="entry name" value="MIG/MutY"/>
</dbReference>
<keyword evidence="12" id="KW-0234">DNA repair</keyword>